<dbReference type="EMBL" id="QRUY01000059">
    <property type="protein sequence ID" value="RGS02078.1"/>
    <property type="molecule type" value="Genomic_DNA"/>
</dbReference>
<dbReference type="Proteomes" id="UP000283485">
    <property type="component" value="Unassembled WGS sequence"/>
</dbReference>
<gene>
    <name evidence="3" type="ORF">DW204_00895</name>
    <name evidence="2" type="ORF">DW653_13400</name>
    <name evidence="1" type="ORF">DWY14_16480</name>
</gene>
<reference evidence="4 5" key="1">
    <citation type="submission" date="2018-08" db="EMBL/GenBank/DDBJ databases">
        <title>A genome reference for cultivated species of the human gut microbiota.</title>
        <authorList>
            <person name="Zou Y."/>
            <person name="Xue W."/>
            <person name="Luo G."/>
        </authorList>
    </citation>
    <scope>NUCLEOTIDE SEQUENCE [LARGE SCALE GENOMIC DNA]</scope>
    <source>
        <strain evidence="1 6">AF24-16AC</strain>
        <strain evidence="3 5">AM17-44</strain>
        <strain evidence="2 4">AM23-23</strain>
    </source>
</reference>
<evidence type="ECO:0000313" key="4">
    <source>
        <dbReference type="Proteomes" id="UP000283485"/>
    </source>
</evidence>
<evidence type="ECO:0000313" key="5">
    <source>
        <dbReference type="Proteomes" id="UP000284998"/>
    </source>
</evidence>
<dbReference type="EMBL" id="QRJS01000002">
    <property type="protein sequence ID" value="RHH50378.1"/>
    <property type="molecule type" value="Genomic_DNA"/>
</dbReference>
<name>A0A414R4I7_9BACT</name>
<proteinExistence type="predicted"/>
<dbReference type="Proteomes" id="UP000284998">
    <property type="component" value="Unassembled WGS sequence"/>
</dbReference>
<dbReference type="EMBL" id="QRHQ01000032">
    <property type="protein sequence ID" value="RHF87938.1"/>
    <property type="molecule type" value="Genomic_DNA"/>
</dbReference>
<comment type="caution">
    <text evidence="2">The sequence shown here is derived from an EMBL/GenBank/DDBJ whole genome shotgun (WGS) entry which is preliminary data.</text>
</comment>
<dbReference type="Proteomes" id="UP000285750">
    <property type="component" value="Unassembled WGS sequence"/>
</dbReference>
<sequence>MIEAPSFDNVKKHKELFPGVLCCIAFVPKFHKIGYNDIIERFGYLNCRSGMHIHFYCAGYGACWNKEYAPDMELVDVHSDMPWAFSQTFFAKFVDDVEKETMWRYNGGAEFIVLNSNMDFSASLIFNLDKMLSDHVIDSFGEFLEFLIHYAKGVREGIGIDKKKKLQIMFDGVVELLPEKIRDCFKSLRRGRHYLIKDISSSFVS</sequence>
<evidence type="ECO:0000313" key="6">
    <source>
        <dbReference type="Proteomes" id="UP000285750"/>
    </source>
</evidence>
<dbReference type="RefSeq" id="WP_118212054.1">
    <property type="nucleotide sequence ID" value="NZ_DBFBRJ010000034.1"/>
</dbReference>
<organism evidence="2 4">
    <name type="scientific">Phocaeicola plebeius</name>
    <dbReference type="NCBI Taxonomy" id="310297"/>
    <lineage>
        <taxon>Bacteria</taxon>
        <taxon>Pseudomonadati</taxon>
        <taxon>Bacteroidota</taxon>
        <taxon>Bacteroidia</taxon>
        <taxon>Bacteroidales</taxon>
        <taxon>Bacteroidaceae</taxon>
        <taxon>Phocaeicola</taxon>
    </lineage>
</organism>
<evidence type="ECO:0000313" key="2">
    <source>
        <dbReference type="EMBL" id="RHF87938.1"/>
    </source>
</evidence>
<evidence type="ECO:0000313" key="3">
    <source>
        <dbReference type="EMBL" id="RHH50378.1"/>
    </source>
</evidence>
<accession>A0A414R4I7</accession>
<protein>
    <submittedName>
        <fullName evidence="2">Uncharacterized protein</fullName>
    </submittedName>
</protein>
<evidence type="ECO:0000313" key="1">
    <source>
        <dbReference type="EMBL" id="RGS02078.1"/>
    </source>
</evidence>
<dbReference type="AlphaFoldDB" id="A0A414R4I7"/>